<dbReference type="Proteomes" id="UP000326396">
    <property type="component" value="Linkage Group LG18"/>
</dbReference>
<proteinExistence type="predicted"/>
<dbReference type="Pfam" id="PF00016">
    <property type="entry name" value="RuBisCO_large"/>
    <property type="match status" value="1"/>
</dbReference>
<dbReference type="EMBL" id="SZYD01000010">
    <property type="protein sequence ID" value="KAD4981690.1"/>
    <property type="molecule type" value="Genomic_DNA"/>
</dbReference>
<dbReference type="PANTHER" id="PTHR42704:SF15">
    <property type="entry name" value="RIBULOSE BISPHOSPHATE CARBOXYLASE LARGE CHAIN"/>
    <property type="match status" value="1"/>
</dbReference>
<evidence type="ECO:0000313" key="3">
    <source>
        <dbReference type="Proteomes" id="UP000326396"/>
    </source>
</evidence>
<evidence type="ECO:0000259" key="1">
    <source>
        <dbReference type="Pfam" id="PF00016"/>
    </source>
</evidence>
<feature type="domain" description="Ribulose bisphosphate carboxylase large subunit C-terminal" evidence="1">
    <location>
        <begin position="27"/>
        <end position="91"/>
    </location>
</feature>
<dbReference type="InterPro" id="IPR036376">
    <property type="entry name" value="RuBisCO_lsu_C_sf"/>
</dbReference>
<name>A0A5N6NMM6_9ASTR</name>
<sequence>MHSSCLDITLLVITEKHERSFRCTCPSVLQFGGGTLGHPWGNAPGAVANRVALEACVQARNEGRDLATEGNEIIREAAKWSPELAAACEVWKEIKFEFQAMDTLDTDKDKDKKR</sequence>
<dbReference type="InterPro" id="IPR033966">
    <property type="entry name" value="RuBisCO"/>
</dbReference>
<dbReference type="Gene3D" id="3.20.20.110">
    <property type="entry name" value="Ribulose bisphosphate carboxylase, large subunit, C-terminal domain"/>
    <property type="match status" value="1"/>
</dbReference>
<comment type="caution">
    <text evidence="2">The sequence shown here is derived from an EMBL/GenBank/DDBJ whole genome shotgun (WGS) entry which is preliminary data.</text>
</comment>
<dbReference type="GO" id="GO:0000287">
    <property type="term" value="F:magnesium ion binding"/>
    <property type="evidence" value="ECO:0007669"/>
    <property type="project" value="InterPro"/>
</dbReference>
<organism evidence="2 3">
    <name type="scientific">Mikania micrantha</name>
    <name type="common">bitter vine</name>
    <dbReference type="NCBI Taxonomy" id="192012"/>
    <lineage>
        <taxon>Eukaryota</taxon>
        <taxon>Viridiplantae</taxon>
        <taxon>Streptophyta</taxon>
        <taxon>Embryophyta</taxon>
        <taxon>Tracheophyta</taxon>
        <taxon>Spermatophyta</taxon>
        <taxon>Magnoliopsida</taxon>
        <taxon>eudicotyledons</taxon>
        <taxon>Gunneridae</taxon>
        <taxon>Pentapetalae</taxon>
        <taxon>asterids</taxon>
        <taxon>campanulids</taxon>
        <taxon>Asterales</taxon>
        <taxon>Asteraceae</taxon>
        <taxon>Asteroideae</taxon>
        <taxon>Heliantheae alliance</taxon>
        <taxon>Eupatorieae</taxon>
        <taxon>Mikania</taxon>
    </lineage>
</organism>
<evidence type="ECO:0000313" key="2">
    <source>
        <dbReference type="EMBL" id="KAD4981690.1"/>
    </source>
</evidence>
<keyword evidence="3" id="KW-1185">Reference proteome</keyword>
<dbReference type="SUPFAM" id="SSF51649">
    <property type="entry name" value="RuBisCo, C-terminal domain"/>
    <property type="match status" value="1"/>
</dbReference>
<protein>
    <recommendedName>
        <fullName evidence="1">Ribulose bisphosphate carboxylase large subunit C-terminal domain-containing protein</fullName>
    </recommendedName>
</protein>
<dbReference type="PANTHER" id="PTHR42704">
    <property type="entry name" value="RIBULOSE BISPHOSPHATE CARBOXYLASE"/>
    <property type="match status" value="1"/>
</dbReference>
<dbReference type="InterPro" id="IPR000685">
    <property type="entry name" value="RuBisCO_lsu_C"/>
</dbReference>
<accession>A0A5N6NMM6</accession>
<dbReference type="OrthoDB" id="563909at2759"/>
<gene>
    <name evidence="2" type="ORF">E3N88_18361</name>
</gene>
<dbReference type="AlphaFoldDB" id="A0A5N6NMM6"/>
<reference evidence="2 3" key="1">
    <citation type="submission" date="2019-05" db="EMBL/GenBank/DDBJ databases">
        <title>Mikania micrantha, genome provides insights into the molecular mechanism of rapid growth.</title>
        <authorList>
            <person name="Liu B."/>
        </authorList>
    </citation>
    <scope>NUCLEOTIDE SEQUENCE [LARGE SCALE GENOMIC DNA]</scope>
    <source>
        <strain evidence="2">NLD-2019</strain>
        <tissue evidence="2">Leaf</tissue>
    </source>
</reference>
<dbReference type="GO" id="GO:0016984">
    <property type="term" value="F:ribulose-bisphosphate carboxylase activity"/>
    <property type="evidence" value="ECO:0007669"/>
    <property type="project" value="InterPro"/>
</dbReference>